<keyword evidence="2" id="KW-0233">DNA recombination</keyword>
<dbReference type="Pfam" id="PF00589">
    <property type="entry name" value="Phage_integrase"/>
    <property type="match status" value="1"/>
</dbReference>
<accession>Q4LBT1</accession>
<dbReference type="Gene3D" id="1.10.443.10">
    <property type="entry name" value="Intergrase catalytic core"/>
    <property type="match status" value="1"/>
</dbReference>
<evidence type="ECO:0000256" key="1">
    <source>
        <dbReference type="ARBA" id="ARBA00022908"/>
    </source>
</evidence>
<keyword evidence="4" id="KW-0614">Plasmid</keyword>
<feature type="domain" description="Tyr recombinase" evidence="3">
    <location>
        <begin position="141"/>
        <end position="321"/>
    </location>
</feature>
<evidence type="ECO:0000256" key="2">
    <source>
        <dbReference type="ARBA" id="ARBA00023172"/>
    </source>
</evidence>
<organism evidence="4">
    <name type="scientific">Sodalis glossinidius</name>
    <dbReference type="NCBI Taxonomy" id="63612"/>
    <lineage>
        <taxon>Bacteria</taxon>
        <taxon>Pseudomonadati</taxon>
        <taxon>Pseudomonadota</taxon>
        <taxon>Gammaproteobacteria</taxon>
        <taxon>Enterobacterales</taxon>
        <taxon>Bruguierivoracaceae</taxon>
        <taxon>Sodalis</taxon>
    </lineage>
</organism>
<proteinExistence type="predicted"/>
<evidence type="ECO:0000313" key="4">
    <source>
        <dbReference type="EMBL" id="CAI59403.1"/>
    </source>
</evidence>
<dbReference type="GO" id="GO:0006310">
    <property type="term" value="P:DNA recombination"/>
    <property type="evidence" value="ECO:0007669"/>
    <property type="project" value="UniProtKB-KW"/>
</dbReference>
<dbReference type="InterPro" id="IPR050090">
    <property type="entry name" value="Tyrosine_recombinase_XerCD"/>
</dbReference>
<dbReference type="PROSITE" id="PS51898">
    <property type="entry name" value="TYR_RECOMBINASE"/>
    <property type="match status" value="1"/>
</dbReference>
<name>Q4LBT1_SODGL</name>
<protein>
    <recommendedName>
        <fullName evidence="3">Tyr recombinase domain-containing protein</fullName>
    </recommendedName>
</protein>
<sequence>MAGSRTAEFAHACDAYREFYLRERFAWENATEQETEKKQQLTLKSLLIFYFGKLCDDVELNRISRSYFKGQGYNFDSLMSQFNRNSPPIKQVAPPDLASITTHNHRVFLRRAYGLAIEVGMCIKNPCHITRKNLYYTSVVPPEKFATREQVKTLMSIGEPRQRLAVYFVAACGMRISEVAALRWNNIYTDTLVIDSHLTEAGILPGLKYGIRTLLTVTTELHQLLEQIPRQGKYLFEKRGGGTYANVNAFRRGVLKDLLQKAGLTAEGKSFHALRHYAVSVWVSRGIQIEQISAWLGHASPAITLAVYAHLFTDKKHYCYLFEKPFFCIDLSSII</sequence>
<dbReference type="EMBL" id="AJ868437">
    <property type="protein sequence ID" value="CAI59403.1"/>
    <property type="molecule type" value="Genomic_DNA"/>
</dbReference>
<dbReference type="InterPro" id="IPR002104">
    <property type="entry name" value="Integrase_catalytic"/>
</dbReference>
<dbReference type="InterPro" id="IPR011010">
    <property type="entry name" value="DNA_brk_join_enz"/>
</dbReference>
<dbReference type="GO" id="GO:0015074">
    <property type="term" value="P:DNA integration"/>
    <property type="evidence" value="ECO:0007669"/>
    <property type="project" value="UniProtKB-KW"/>
</dbReference>
<dbReference type="InterPro" id="IPR013762">
    <property type="entry name" value="Integrase-like_cat_sf"/>
</dbReference>
<geneLocation type="plasmid" evidence="4">
    <name>pSG3</name>
</geneLocation>
<dbReference type="PANTHER" id="PTHR30349:SF94">
    <property type="entry name" value="INTEGRASE_RECOMBINASE HI_1414-RELATED"/>
    <property type="match status" value="1"/>
</dbReference>
<keyword evidence="1" id="KW-0229">DNA integration</keyword>
<dbReference type="AlphaFoldDB" id="Q4LBT1"/>
<dbReference type="SUPFAM" id="SSF56349">
    <property type="entry name" value="DNA breaking-rejoining enzymes"/>
    <property type="match status" value="1"/>
</dbReference>
<reference evidence="4" key="1">
    <citation type="journal article" date="2005" name="J. Bacteriol.">
        <title>Extrachromosomal DNA of the symbiont Sodalis glossinidius.</title>
        <authorList>
            <person name="Darby A.C."/>
            <person name="Lagnel J."/>
            <person name="Matthew C.Z."/>
            <person name="Bourtzis K."/>
            <person name="Maudlin I."/>
            <person name="Welburn S.C."/>
        </authorList>
    </citation>
    <scope>NUCLEOTIDE SEQUENCE [LARGE SCALE GENOMIC DNA]</scope>
    <source>
        <plasmid evidence="4">pSG3</plasmid>
    </source>
</reference>
<gene>
    <name evidence="4" type="ORF">pSG3.12</name>
</gene>
<dbReference type="PANTHER" id="PTHR30349">
    <property type="entry name" value="PHAGE INTEGRASE-RELATED"/>
    <property type="match status" value="1"/>
</dbReference>
<dbReference type="CDD" id="cd01189">
    <property type="entry name" value="INT_ICEBs1_C_like"/>
    <property type="match status" value="1"/>
</dbReference>
<dbReference type="GO" id="GO:0003677">
    <property type="term" value="F:DNA binding"/>
    <property type="evidence" value="ECO:0007669"/>
    <property type="project" value="InterPro"/>
</dbReference>
<evidence type="ECO:0000259" key="3">
    <source>
        <dbReference type="PROSITE" id="PS51898"/>
    </source>
</evidence>